<evidence type="ECO:0000313" key="7">
    <source>
        <dbReference type="EMBL" id="SJZ37263.1"/>
    </source>
</evidence>
<evidence type="ECO:0000256" key="2">
    <source>
        <dbReference type="ARBA" id="ARBA00022573"/>
    </source>
</evidence>
<dbReference type="GO" id="GO:0009236">
    <property type="term" value="P:cobalamin biosynthetic process"/>
    <property type="evidence" value="ECO:0007669"/>
    <property type="project" value="UniProtKB-UniRule"/>
</dbReference>
<dbReference type="InterPro" id="IPR002586">
    <property type="entry name" value="CobQ/CobB/MinD/ParA_Nub-bd_dom"/>
</dbReference>
<evidence type="ECO:0000259" key="6">
    <source>
        <dbReference type="Pfam" id="PF07685"/>
    </source>
</evidence>
<dbReference type="UniPathway" id="UPA00148"/>
<keyword evidence="3 4" id="KW-0315">Glutamine amidotransferase</keyword>
<evidence type="ECO:0000256" key="4">
    <source>
        <dbReference type="HAMAP-Rule" id="MF_00028"/>
    </source>
</evidence>
<dbReference type="InterPro" id="IPR027417">
    <property type="entry name" value="P-loop_NTPase"/>
</dbReference>
<feature type="domain" description="CobQ/CobB/MinD/ParA nucleotide binding" evidence="5">
    <location>
        <begin position="6"/>
        <end position="237"/>
    </location>
</feature>
<evidence type="ECO:0000313" key="8">
    <source>
        <dbReference type="Proteomes" id="UP000190625"/>
    </source>
</evidence>
<protein>
    <recommendedName>
        <fullName evidence="4">Cobyric acid synthase</fullName>
    </recommendedName>
</protein>
<keyword evidence="8" id="KW-1185">Reference proteome</keyword>
<dbReference type="Pfam" id="PF01656">
    <property type="entry name" value="CbiA"/>
    <property type="match status" value="1"/>
</dbReference>
<dbReference type="Gene3D" id="3.40.50.300">
    <property type="entry name" value="P-loop containing nucleotide triphosphate hydrolases"/>
    <property type="match status" value="1"/>
</dbReference>
<dbReference type="NCBIfam" id="TIGR00313">
    <property type="entry name" value="cobQ"/>
    <property type="match status" value="1"/>
</dbReference>
<organism evidence="7 8">
    <name type="scientific">Selenihalanaerobacter shriftii</name>
    <dbReference type="NCBI Taxonomy" id="142842"/>
    <lineage>
        <taxon>Bacteria</taxon>
        <taxon>Bacillati</taxon>
        <taxon>Bacillota</taxon>
        <taxon>Clostridia</taxon>
        <taxon>Halanaerobiales</taxon>
        <taxon>Halobacteroidaceae</taxon>
        <taxon>Selenihalanaerobacter</taxon>
    </lineage>
</organism>
<dbReference type="AlphaFoldDB" id="A0A1T4K4I9"/>
<comment type="pathway">
    <text evidence="1 4">Cofactor biosynthesis; adenosylcobalamin biosynthesis.</text>
</comment>
<dbReference type="InterPro" id="IPR011698">
    <property type="entry name" value="GATase_3"/>
</dbReference>
<gene>
    <name evidence="4" type="primary">cobQ</name>
    <name evidence="7" type="ORF">SAMN02745118_00600</name>
</gene>
<dbReference type="InterPro" id="IPR029062">
    <property type="entry name" value="Class_I_gatase-like"/>
</dbReference>
<dbReference type="InterPro" id="IPR004459">
    <property type="entry name" value="CobQ_synth"/>
</dbReference>
<dbReference type="STRING" id="142842.SAMN02745118_00600"/>
<reference evidence="8" key="1">
    <citation type="submission" date="2017-02" db="EMBL/GenBank/DDBJ databases">
        <authorList>
            <person name="Varghese N."/>
            <person name="Submissions S."/>
        </authorList>
    </citation>
    <scope>NUCLEOTIDE SEQUENCE [LARGE SCALE GENOMIC DNA]</scope>
    <source>
        <strain evidence="8">ATCC BAA-73</strain>
    </source>
</reference>
<evidence type="ECO:0000259" key="5">
    <source>
        <dbReference type="Pfam" id="PF01656"/>
    </source>
</evidence>
<keyword evidence="2 4" id="KW-0169">Cobalamin biosynthesis</keyword>
<dbReference type="Proteomes" id="UP000190625">
    <property type="component" value="Unassembled WGS sequence"/>
</dbReference>
<dbReference type="SUPFAM" id="SSF52540">
    <property type="entry name" value="P-loop containing nucleoside triphosphate hydrolases"/>
    <property type="match status" value="1"/>
</dbReference>
<dbReference type="SUPFAM" id="SSF52317">
    <property type="entry name" value="Class I glutamine amidotransferase-like"/>
    <property type="match status" value="1"/>
</dbReference>
<dbReference type="NCBIfam" id="NF001989">
    <property type="entry name" value="PRK00784.1"/>
    <property type="match status" value="1"/>
</dbReference>
<comment type="function">
    <text evidence="4">Catalyzes amidations at positions B, D, E, and G on adenosylcobyrinic A,C-diamide. NH(2) groups are provided by glutamine, and one molecule of ATP is hydrogenolyzed for each amidation.</text>
</comment>
<dbReference type="Pfam" id="PF07685">
    <property type="entry name" value="GATase_3"/>
    <property type="match status" value="1"/>
</dbReference>
<dbReference type="PANTHER" id="PTHR21343">
    <property type="entry name" value="DETHIOBIOTIN SYNTHETASE"/>
    <property type="match status" value="1"/>
</dbReference>
<dbReference type="Gene3D" id="3.40.50.880">
    <property type="match status" value="1"/>
</dbReference>
<accession>A0A1T4K4I9</accession>
<dbReference type="InterPro" id="IPR033949">
    <property type="entry name" value="CobQ_GATase1"/>
</dbReference>
<dbReference type="PANTHER" id="PTHR21343:SF1">
    <property type="entry name" value="COBYRIC ACID SYNTHASE"/>
    <property type="match status" value="1"/>
</dbReference>
<feature type="active site" evidence="4">
    <location>
        <position position="444"/>
    </location>
</feature>
<evidence type="ECO:0000256" key="1">
    <source>
        <dbReference type="ARBA" id="ARBA00004953"/>
    </source>
</evidence>
<sequence>MMANKIMFQGTGSDVGKSVLTAAFCRIFAQDGHKVAPFKSQNMALNSYVTKKGGEIGRAQAVQAEASQMEATVDMNPILLKPKEDTVSQVIIHGRPKKNMSAQEYFNHYSESLVYIKESLDRLNNDYDIITLEGAGSPAEVNLRDYDLVNMKAAELADAPVILVADIDKGGVFASIVGTFKLLNEDEVNRIKGIIINKFRGDINRLESGLEFIEDYTGVPVLGVVPYFDDFKIPEEDSIPSQRLNNRTEGEIEIAIVYLPHISNFTDFTPLEDEPQTTVRYVRAGESLGNPDAIIIPGSKNTIEDLEYLRKAGYAEKIKRLAKRGTQVIGICGGYQMLGKRLADPHKMETIGKVVQGLDLLNINTIFNPTKVTTQVTGNIINQRGFLGNLATEKVSGYEIHMGDTELGEQVEPLIEIKNQMNQEVSRLDGAVSSDGQIFGTYLHGIFDNDDFRNSFINHLRKKKGLSEIDFSQQLSTSQKREDAYEKLAEVVRNNVDIKMVYEIMNLNNCKEGLDSCLINLLL</sequence>
<dbReference type="HAMAP" id="MF_00028">
    <property type="entry name" value="CobQ"/>
    <property type="match status" value="1"/>
</dbReference>
<comment type="similarity">
    <text evidence="4">Belongs to the CobB/CobQ family. CobQ subfamily.</text>
</comment>
<dbReference type="CDD" id="cd01750">
    <property type="entry name" value="GATase1_CobQ"/>
    <property type="match status" value="1"/>
</dbReference>
<dbReference type="PROSITE" id="PS51274">
    <property type="entry name" value="GATASE_COBBQ"/>
    <property type="match status" value="1"/>
</dbReference>
<dbReference type="EMBL" id="FUWM01000005">
    <property type="protein sequence ID" value="SJZ37263.1"/>
    <property type="molecule type" value="Genomic_DNA"/>
</dbReference>
<dbReference type="RefSeq" id="WP_200806407.1">
    <property type="nucleotide sequence ID" value="NZ_FUWM01000005.1"/>
</dbReference>
<name>A0A1T4K4I9_9FIRM</name>
<dbReference type="GO" id="GO:0003824">
    <property type="term" value="F:catalytic activity"/>
    <property type="evidence" value="ECO:0007669"/>
    <property type="project" value="InterPro"/>
</dbReference>
<feature type="domain" description="CobB/CobQ-like glutamine amidotransferase" evidence="6">
    <location>
        <begin position="253"/>
        <end position="452"/>
    </location>
</feature>
<dbReference type="GO" id="GO:0015420">
    <property type="term" value="F:ABC-type vitamin B12 transporter activity"/>
    <property type="evidence" value="ECO:0007669"/>
    <property type="project" value="UniProtKB-UniRule"/>
</dbReference>
<evidence type="ECO:0000256" key="3">
    <source>
        <dbReference type="ARBA" id="ARBA00022962"/>
    </source>
</evidence>
<dbReference type="InterPro" id="IPR047045">
    <property type="entry name" value="CobQ_N"/>
</dbReference>
<feature type="active site" description="Nucleophile" evidence="4">
    <location>
        <position position="332"/>
    </location>
</feature>
<dbReference type="CDD" id="cd05389">
    <property type="entry name" value="CobQ_N"/>
    <property type="match status" value="1"/>
</dbReference>
<proteinExistence type="inferred from homology"/>